<comment type="similarity">
    <text evidence="1">Belongs to the peptidase A24 family.</text>
</comment>
<proteinExistence type="inferred from homology"/>
<feature type="transmembrane region" description="Helical" evidence="2">
    <location>
        <begin position="184"/>
        <end position="202"/>
    </location>
</feature>
<dbReference type="GO" id="GO:0004190">
    <property type="term" value="F:aspartic-type endopeptidase activity"/>
    <property type="evidence" value="ECO:0007669"/>
    <property type="project" value="UniProtKB-EC"/>
</dbReference>
<dbReference type="InterPro" id="IPR000045">
    <property type="entry name" value="Prepilin_IV_endopep_pep"/>
</dbReference>
<evidence type="ECO:0000259" key="3">
    <source>
        <dbReference type="Pfam" id="PF01478"/>
    </source>
</evidence>
<evidence type="ECO:0000256" key="1">
    <source>
        <dbReference type="ARBA" id="ARBA00005801"/>
    </source>
</evidence>
<sequence length="204" mass="21445">MPDSAELTAEDGRGPVWSWRADWTGPIRERPVPVAVGAVVVAALLVWRMGARPELAAFAYLAVVGAALAAVDVRLHRLPDPLTLPSYPVMLVLLGAAVPFTGNGGGRFVAALVGMAALWGLFFVQWLVVPRALGFGDVKLSGALGIGLGWLGRDAWVTGVFAMFLFGGVYSVALLVTRRADRRTAIPFGPFMLAGTLAGVLAHA</sequence>
<keyword evidence="2" id="KW-0472">Membrane</keyword>
<dbReference type="PANTHER" id="PTHR30487:SF0">
    <property type="entry name" value="PREPILIN LEADER PEPTIDASE_N-METHYLTRANSFERASE-RELATED"/>
    <property type="match status" value="1"/>
</dbReference>
<dbReference type="EC" id="3.4.23.43" evidence="4"/>
<dbReference type="InterPro" id="IPR050882">
    <property type="entry name" value="Prepilin_peptidase/N-MTase"/>
</dbReference>
<gene>
    <name evidence="4" type="ORF">HNR61_000182</name>
</gene>
<keyword evidence="4" id="KW-0378">Hydrolase</keyword>
<feature type="transmembrane region" description="Helical" evidence="2">
    <location>
        <begin position="155"/>
        <end position="177"/>
    </location>
</feature>
<keyword evidence="2" id="KW-0812">Transmembrane</keyword>
<feature type="transmembrane region" description="Helical" evidence="2">
    <location>
        <begin position="82"/>
        <end position="101"/>
    </location>
</feature>
<dbReference type="EMBL" id="JACJIA010000001">
    <property type="protein sequence ID" value="MBA8948584.1"/>
    <property type="molecule type" value="Genomic_DNA"/>
</dbReference>
<evidence type="ECO:0000313" key="4">
    <source>
        <dbReference type="EMBL" id="MBA8948584.1"/>
    </source>
</evidence>
<feature type="transmembrane region" description="Helical" evidence="2">
    <location>
        <begin position="57"/>
        <end position="76"/>
    </location>
</feature>
<keyword evidence="4" id="KW-0489">Methyltransferase</keyword>
<dbReference type="RefSeq" id="WP_182841201.1">
    <property type="nucleotide sequence ID" value="NZ_BAAALP010000030.1"/>
</dbReference>
<dbReference type="Proteomes" id="UP000572680">
    <property type="component" value="Unassembled WGS sequence"/>
</dbReference>
<dbReference type="EC" id="2.1.1.-" evidence="4"/>
<keyword evidence="2" id="KW-1133">Transmembrane helix</keyword>
<evidence type="ECO:0000256" key="2">
    <source>
        <dbReference type="SAM" id="Phobius"/>
    </source>
</evidence>
<dbReference type="GO" id="GO:0006465">
    <property type="term" value="P:signal peptide processing"/>
    <property type="evidence" value="ECO:0007669"/>
    <property type="project" value="TreeGrafter"/>
</dbReference>
<reference evidence="4 5" key="1">
    <citation type="submission" date="2020-08" db="EMBL/GenBank/DDBJ databases">
        <title>Genomic Encyclopedia of Type Strains, Phase IV (KMG-IV): sequencing the most valuable type-strain genomes for metagenomic binning, comparative biology and taxonomic classification.</title>
        <authorList>
            <person name="Goeker M."/>
        </authorList>
    </citation>
    <scope>NUCLEOTIDE SEQUENCE [LARGE SCALE GENOMIC DNA]</scope>
    <source>
        <strain evidence="4 5">DSM 44197</strain>
    </source>
</reference>
<feature type="transmembrane region" description="Helical" evidence="2">
    <location>
        <begin position="108"/>
        <end position="128"/>
    </location>
</feature>
<feature type="domain" description="Prepilin type IV endopeptidase peptidase" evidence="3">
    <location>
        <begin position="61"/>
        <end position="171"/>
    </location>
</feature>
<dbReference type="Pfam" id="PF01478">
    <property type="entry name" value="Peptidase_A24"/>
    <property type="match status" value="1"/>
</dbReference>
<evidence type="ECO:0000313" key="5">
    <source>
        <dbReference type="Proteomes" id="UP000572680"/>
    </source>
</evidence>
<dbReference type="PANTHER" id="PTHR30487">
    <property type="entry name" value="TYPE 4 PREPILIN-LIKE PROTEINS LEADER PEPTIDE-PROCESSING ENZYME"/>
    <property type="match status" value="1"/>
</dbReference>
<dbReference type="AlphaFoldDB" id="A0A7W3QIL8"/>
<dbReference type="GO" id="GO:0008168">
    <property type="term" value="F:methyltransferase activity"/>
    <property type="evidence" value="ECO:0007669"/>
    <property type="project" value="UniProtKB-KW"/>
</dbReference>
<keyword evidence="4" id="KW-0808">Transferase</keyword>
<dbReference type="Gene3D" id="1.20.120.1220">
    <property type="match status" value="1"/>
</dbReference>
<comment type="caution">
    <text evidence="4">The sequence shown here is derived from an EMBL/GenBank/DDBJ whole genome shotgun (WGS) entry which is preliminary data.</text>
</comment>
<dbReference type="GO" id="GO:0032259">
    <property type="term" value="P:methylation"/>
    <property type="evidence" value="ECO:0007669"/>
    <property type="project" value="UniProtKB-KW"/>
</dbReference>
<keyword evidence="5" id="KW-1185">Reference proteome</keyword>
<feature type="transmembrane region" description="Helical" evidence="2">
    <location>
        <begin position="32"/>
        <end position="50"/>
    </location>
</feature>
<protein>
    <submittedName>
        <fullName evidence="4">Leader peptidase (Prepilin peptidase)/N-methyltransferase</fullName>
        <ecNumber evidence="4">2.1.1.-</ecNumber>
        <ecNumber evidence="4">3.4.23.43</ecNumber>
    </submittedName>
</protein>
<dbReference type="GO" id="GO:0005886">
    <property type="term" value="C:plasma membrane"/>
    <property type="evidence" value="ECO:0007669"/>
    <property type="project" value="TreeGrafter"/>
</dbReference>
<name>A0A7W3QIL8_ACTNM</name>
<organism evidence="4 5">
    <name type="scientific">Actinomadura namibiensis</name>
    <dbReference type="NCBI Taxonomy" id="182080"/>
    <lineage>
        <taxon>Bacteria</taxon>
        <taxon>Bacillati</taxon>
        <taxon>Actinomycetota</taxon>
        <taxon>Actinomycetes</taxon>
        <taxon>Streptosporangiales</taxon>
        <taxon>Thermomonosporaceae</taxon>
        <taxon>Actinomadura</taxon>
    </lineage>
</organism>
<accession>A0A7W3QIL8</accession>